<accession>A0A0D7BPV0</accession>
<organism evidence="10 11">
    <name type="scientific">Cylindrobasidium torrendii FP15055 ss-10</name>
    <dbReference type="NCBI Taxonomy" id="1314674"/>
    <lineage>
        <taxon>Eukaryota</taxon>
        <taxon>Fungi</taxon>
        <taxon>Dikarya</taxon>
        <taxon>Basidiomycota</taxon>
        <taxon>Agaricomycotina</taxon>
        <taxon>Agaricomycetes</taxon>
        <taxon>Agaricomycetidae</taxon>
        <taxon>Agaricales</taxon>
        <taxon>Marasmiineae</taxon>
        <taxon>Physalacriaceae</taxon>
        <taxon>Cylindrobasidium</taxon>
    </lineage>
</organism>
<keyword evidence="11" id="KW-1185">Reference proteome</keyword>
<evidence type="ECO:0000256" key="4">
    <source>
        <dbReference type="ARBA" id="ARBA00022763"/>
    </source>
</evidence>
<dbReference type="Pfam" id="PF03215">
    <property type="entry name" value="Rad17"/>
    <property type="match status" value="1"/>
</dbReference>
<keyword evidence="3" id="KW-0547">Nucleotide-binding</keyword>
<dbReference type="Proteomes" id="UP000054007">
    <property type="component" value="Unassembled WGS sequence"/>
</dbReference>
<evidence type="ECO:0000256" key="6">
    <source>
        <dbReference type="ARBA" id="ARBA00023242"/>
    </source>
</evidence>
<dbReference type="SUPFAM" id="SSF52540">
    <property type="entry name" value="P-loop containing nucleoside triphosphate hydrolases"/>
    <property type="match status" value="1"/>
</dbReference>
<evidence type="ECO:0000256" key="2">
    <source>
        <dbReference type="ARBA" id="ARBA00006168"/>
    </source>
</evidence>
<sequence length="660" mass="72891">MAPRKASQTTTRKTEKNPAKKQTKSLLSAKLDAPSGGATRRINPLTAFLNVPSSASSSQTSQTKDKGKGKAKAELIDLTEDVNEQDTTAGQLWVDLYEPTTEVDLAVHVRKVNDVRGWLTESITGKNKYRKILVLTGPAGTAKTTTLRVLARELDADILEWSGPTTSGFADVSGDGDEDSAFAKFESFMARASSCNNLFASTSQTSRRQFMLLEDLPNILHADTKDRFHSLLRSLVLQKDGKPVPVVIVISDNGMRGEAIDERTSAGGWIGDKSTAIDVRTVLPSDLLHGQYVTQIRFNPIAVTLMKKALQALLTKRFGSSKTQQPTKEVLDIIIDSSNGDIRSAINALQFSCIVPKGAKKKRVQANVVMESVTRREQSLALFHLIGKVLYNKRKGDAPSPSASAKDVQREKDLDASLKDKPLLPEWLGEHDRRTSRVDINDIYADSPIDSSLLGLYVHQNYPQFCNDVDELAALSENLSWVDASGGEQWYQANPYRFHILTAGTLHALPSPVERRHQKVFKPEFFGNLEKEKNAWSSVDDVRRWVSTRALRDPNAWRVGGWSRNSIVTELGGILKARDATMAKASQGSKDANERAPRQHRDFSHLPFVLRSVGRVEQLGETEEDQQDGSMAWDGTIDVEDEAAAAARVGGWLDSDEIEE</sequence>
<dbReference type="GO" id="GO:0006281">
    <property type="term" value="P:DNA repair"/>
    <property type="evidence" value="ECO:0007669"/>
    <property type="project" value="InterPro"/>
</dbReference>
<dbReference type="GO" id="GO:0003682">
    <property type="term" value="F:chromatin binding"/>
    <property type="evidence" value="ECO:0007669"/>
    <property type="project" value="TreeGrafter"/>
</dbReference>
<keyword evidence="4" id="KW-0227">DNA damage</keyword>
<dbReference type="Gene3D" id="3.40.50.300">
    <property type="entry name" value="P-loop containing nucleotide triphosphate hydrolases"/>
    <property type="match status" value="1"/>
</dbReference>
<dbReference type="STRING" id="1314674.A0A0D7BPV0"/>
<dbReference type="PANTHER" id="PTHR12172">
    <property type="entry name" value="CELL CYCLE CHECKPOINT PROTEIN RAD17"/>
    <property type="match status" value="1"/>
</dbReference>
<keyword evidence="7" id="KW-0131">Cell cycle</keyword>
<evidence type="ECO:0000256" key="1">
    <source>
        <dbReference type="ARBA" id="ARBA00004123"/>
    </source>
</evidence>
<dbReference type="AlphaFoldDB" id="A0A0D7BPV0"/>
<dbReference type="CDD" id="cd18139">
    <property type="entry name" value="HLD_clamp_RarA"/>
    <property type="match status" value="1"/>
</dbReference>
<dbReference type="Gene3D" id="1.10.8.60">
    <property type="match status" value="1"/>
</dbReference>
<reference evidence="10 11" key="1">
    <citation type="journal article" date="2015" name="Fungal Genet. Biol.">
        <title>Evolution of novel wood decay mechanisms in Agaricales revealed by the genome sequences of Fistulina hepatica and Cylindrobasidium torrendii.</title>
        <authorList>
            <person name="Floudas D."/>
            <person name="Held B.W."/>
            <person name="Riley R."/>
            <person name="Nagy L.G."/>
            <person name="Koehler G."/>
            <person name="Ransdell A.S."/>
            <person name="Younus H."/>
            <person name="Chow J."/>
            <person name="Chiniquy J."/>
            <person name="Lipzen A."/>
            <person name="Tritt A."/>
            <person name="Sun H."/>
            <person name="Haridas S."/>
            <person name="LaButti K."/>
            <person name="Ohm R.A."/>
            <person name="Kues U."/>
            <person name="Blanchette R.A."/>
            <person name="Grigoriev I.V."/>
            <person name="Minto R.E."/>
            <person name="Hibbett D.S."/>
        </authorList>
    </citation>
    <scope>NUCLEOTIDE SEQUENCE [LARGE SCALE GENOMIC DNA]</scope>
    <source>
        <strain evidence="10 11">FP15055 ss-10</strain>
    </source>
</reference>
<keyword evidence="6" id="KW-0539">Nucleus</keyword>
<dbReference type="GO" id="GO:0005634">
    <property type="term" value="C:nucleus"/>
    <property type="evidence" value="ECO:0007669"/>
    <property type="project" value="UniProtKB-SubCell"/>
</dbReference>
<dbReference type="GO" id="GO:0000077">
    <property type="term" value="P:DNA damage checkpoint signaling"/>
    <property type="evidence" value="ECO:0007669"/>
    <property type="project" value="TreeGrafter"/>
</dbReference>
<dbReference type="EMBL" id="KN880442">
    <property type="protein sequence ID" value="KIY72588.1"/>
    <property type="molecule type" value="Genomic_DNA"/>
</dbReference>
<comment type="subcellular location">
    <subcellularLocation>
        <location evidence="1">Nucleus</location>
    </subcellularLocation>
</comment>
<evidence type="ECO:0000256" key="7">
    <source>
        <dbReference type="ARBA" id="ARBA00023306"/>
    </source>
</evidence>
<feature type="region of interest" description="Disordered" evidence="8">
    <location>
        <begin position="395"/>
        <end position="414"/>
    </location>
</feature>
<gene>
    <name evidence="10" type="ORF">CYLTODRAFT_388400</name>
</gene>
<feature type="region of interest" description="Disordered" evidence="8">
    <location>
        <begin position="1"/>
        <end position="71"/>
    </location>
</feature>
<evidence type="ECO:0000256" key="8">
    <source>
        <dbReference type="SAM" id="MobiDB-lite"/>
    </source>
</evidence>
<dbReference type="InterPro" id="IPR004582">
    <property type="entry name" value="Checkpoint_prot_Rad17_Rad24"/>
</dbReference>
<evidence type="ECO:0000313" key="11">
    <source>
        <dbReference type="Proteomes" id="UP000054007"/>
    </source>
</evidence>
<name>A0A0D7BPV0_9AGAR</name>
<dbReference type="GO" id="GO:0003689">
    <property type="term" value="F:DNA clamp loader activity"/>
    <property type="evidence" value="ECO:0007669"/>
    <property type="project" value="TreeGrafter"/>
</dbReference>
<dbReference type="PANTHER" id="PTHR12172:SF0">
    <property type="entry name" value="CELL CYCLE CHECKPOINT PROTEIN RAD17"/>
    <property type="match status" value="1"/>
</dbReference>
<evidence type="ECO:0000313" key="10">
    <source>
        <dbReference type="EMBL" id="KIY72588.1"/>
    </source>
</evidence>
<proteinExistence type="inferred from homology"/>
<evidence type="ECO:0000256" key="3">
    <source>
        <dbReference type="ARBA" id="ARBA00022741"/>
    </source>
</evidence>
<feature type="domain" description="Checkpoint protein RAD24-like helical bundle" evidence="9">
    <location>
        <begin position="377"/>
        <end position="488"/>
    </location>
</feature>
<evidence type="ECO:0000256" key="5">
    <source>
        <dbReference type="ARBA" id="ARBA00022840"/>
    </source>
</evidence>
<dbReference type="InterPro" id="IPR057927">
    <property type="entry name" value="RAD24-like_helical"/>
</dbReference>
<dbReference type="InterPro" id="IPR027417">
    <property type="entry name" value="P-loop_NTPase"/>
</dbReference>
<feature type="compositionally biased region" description="Polar residues" evidence="8">
    <location>
        <begin position="1"/>
        <end position="11"/>
    </location>
</feature>
<feature type="compositionally biased region" description="Low complexity" evidence="8">
    <location>
        <begin position="53"/>
        <end position="62"/>
    </location>
</feature>
<protein>
    <submittedName>
        <fullName evidence="10">Rad17-domain-containing protein</fullName>
    </submittedName>
</protein>
<dbReference type="GO" id="GO:0033314">
    <property type="term" value="P:mitotic DNA replication checkpoint signaling"/>
    <property type="evidence" value="ECO:0007669"/>
    <property type="project" value="TreeGrafter"/>
</dbReference>
<keyword evidence="5" id="KW-0067">ATP-binding</keyword>
<dbReference type="Pfam" id="PF25812">
    <property type="entry name" value="RAD24_helical"/>
    <property type="match status" value="1"/>
</dbReference>
<dbReference type="OrthoDB" id="10265971at2759"/>
<dbReference type="GO" id="GO:0005524">
    <property type="term" value="F:ATP binding"/>
    <property type="evidence" value="ECO:0007669"/>
    <property type="project" value="UniProtKB-KW"/>
</dbReference>
<comment type="similarity">
    <text evidence="2">Belongs to the rad17/RAD24 family.</text>
</comment>
<evidence type="ECO:0000259" key="9">
    <source>
        <dbReference type="Pfam" id="PF25812"/>
    </source>
</evidence>